<keyword evidence="8" id="KW-1185">Reference proteome</keyword>
<accession>A0A1J4L1L5</accession>
<dbReference type="VEuPathDB" id="TrichDB:TRFO_13686"/>
<dbReference type="GO" id="GO:0019185">
    <property type="term" value="C:snRNA-activating protein complex"/>
    <property type="evidence" value="ECO:0007669"/>
    <property type="project" value="TreeGrafter"/>
</dbReference>
<dbReference type="PROSITE" id="PS51294">
    <property type="entry name" value="HTH_MYB"/>
    <property type="match status" value="2"/>
</dbReference>
<keyword evidence="4" id="KW-0539">Nucleus</keyword>
<dbReference type="GeneID" id="94832095"/>
<dbReference type="RefSeq" id="XP_068368996.1">
    <property type="nucleotide sequence ID" value="XM_068497391.1"/>
</dbReference>
<keyword evidence="3" id="KW-0804">Transcription</keyword>
<dbReference type="PANTHER" id="PTHR46621">
    <property type="entry name" value="SNRNA-ACTIVATING PROTEIN COMPLEX SUBUNIT 4"/>
    <property type="match status" value="1"/>
</dbReference>
<dbReference type="SUPFAM" id="SSF46689">
    <property type="entry name" value="Homeodomain-like"/>
    <property type="match status" value="1"/>
</dbReference>
<dbReference type="Pfam" id="PF13921">
    <property type="entry name" value="Myb_DNA-bind_6"/>
    <property type="match status" value="1"/>
</dbReference>
<gene>
    <name evidence="7" type="ORF">TRFO_13686</name>
</gene>
<evidence type="ECO:0000256" key="4">
    <source>
        <dbReference type="ARBA" id="ARBA00023242"/>
    </source>
</evidence>
<feature type="domain" description="Myb-like" evidence="5">
    <location>
        <begin position="109"/>
        <end position="159"/>
    </location>
</feature>
<dbReference type="InterPro" id="IPR001005">
    <property type="entry name" value="SANT/Myb"/>
</dbReference>
<name>A0A1J4L1L5_9EUKA</name>
<evidence type="ECO:0000313" key="8">
    <source>
        <dbReference type="Proteomes" id="UP000179807"/>
    </source>
</evidence>
<comment type="caution">
    <text evidence="7">The sequence shown here is derived from an EMBL/GenBank/DDBJ whole genome shotgun (WGS) entry which is preliminary data.</text>
</comment>
<dbReference type="SMART" id="SM00717">
    <property type="entry name" value="SANT"/>
    <property type="match status" value="2"/>
</dbReference>
<evidence type="ECO:0000256" key="3">
    <source>
        <dbReference type="ARBA" id="ARBA00023163"/>
    </source>
</evidence>
<dbReference type="GO" id="GO:0042795">
    <property type="term" value="P:snRNA transcription by RNA polymerase II"/>
    <property type="evidence" value="ECO:0007669"/>
    <property type="project" value="TreeGrafter"/>
</dbReference>
<feature type="domain" description="HTH myb-type" evidence="6">
    <location>
        <begin position="109"/>
        <end position="163"/>
    </location>
</feature>
<dbReference type="Gene3D" id="1.10.10.60">
    <property type="entry name" value="Homeodomain-like"/>
    <property type="match status" value="2"/>
</dbReference>
<dbReference type="InterPro" id="IPR017930">
    <property type="entry name" value="Myb_dom"/>
</dbReference>
<evidence type="ECO:0000256" key="2">
    <source>
        <dbReference type="ARBA" id="ARBA00023125"/>
    </source>
</evidence>
<dbReference type="Proteomes" id="UP000179807">
    <property type="component" value="Unassembled WGS sequence"/>
</dbReference>
<sequence length="324" mass="37598">MSKLNQPQGKSTVGSRGCNGIMFGDSNHWNTSSSQKIKAMKQSLKKDIPNEEKDTKEPHYRKVMWNDEEDNRLRLMVSKFGNDNWNRVSKLMPGRNAKQCRERWAGILSPELRREAWTSQEDELLIKLHEQYGNKWALLSTFLPGRSRIGLRNRWNLHKRHQLKNPSIYGNSKDRNINSTSNSEQCETQHLDNSFFPNTDNIKENVKEVNNNNNMNINTNVIQNLHIYQNIDGNTILRNMNFPDESDDTEISSPSVSSDDSYRIIKKKEQSESSTITGENEKNDLRGVNVFLNAFSKSQWDELNAFFPCQDSSTFWLDSETSWI</sequence>
<dbReference type="InterPro" id="IPR009057">
    <property type="entry name" value="Homeodomain-like_sf"/>
</dbReference>
<keyword evidence="1" id="KW-0805">Transcription regulation</keyword>
<protein>
    <submittedName>
        <fullName evidence="7">Myb-related protein 3R-1-like protein</fullName>
    </submittedName>
</protein>
<dbReference type="GO" id="GO:0000978">
    <property type="term" value="F:RNA polymerase II cis-regulatory region sequence-specific DNA binding"/>
    <property type="evidence" value="ECO:0007669"/>
    <property type="project" value="TreeGrafter"/>
</dbReference>
<evidence type="ECO:0000256" key="1">
    <source>
        <dbReference type="ARBA" id="ARBA00023015"/>
    </source>
</evidence>
<dbReference type="InterPro" id="IPR051575">
    <property type="entry name" value="Myb-like_DNA-bd"/>
</dbReference>
<evidence type="ECO:0000259" key="6">
    <source>
        <dbReference type="PROSITE" id="PS51294"/>
    </source>
</evidence>
<dbReference type="CDD" id="cd00167">
    <property type="entry name" value="SANT"/>
    <property type="match status" value="2"/>
</dbReference>
<organism evidence="7 8">
    <name type="scientific">Tritrichomonas foetus</name>
    <dbReference type="NCBI Taxonomy" id="1144522"/>
    <lineage>
        <taxon>Eukaryota</taxon>
        <taxon>Metamonada</taxon>
        <taxon>Parabasalia</taxon>
        <taxon>Tritrichomonadida</taxon>
        <taxon>Tritrichomonadidae</taxon>
        <taxon>Tritrichomonas</taxon>
    </lineage>
</organism>
<dbReference type="PANTHER" id="PTHR46621:SF1">
    <property type="entry name" value="SNRNA-ACTIVATING PROTEIN COMPLEX SUBUNIT 4"/>
    <property type="match status" value="1"/>
</dbReference>
<feature type="domain" description="HTH myb-type" evidence="6">
    <location>
        <begin position="57"/>
        <end position="104"/>
    </location>
</feature>
<dbReference type="PROSITE" id="PS50090">
    <property type="entry name" value="MYB_LIKE"/>
    <property type="match status" value="2"/>
</dbReference>
<dbReference type="EMBL" id="MLAK01000176">
    <property type="protein sequence ID" value="OHT15860.1"/>
    <property type="molecule type" value="Genomic_DNA"/>
</dbReference>
<feature type="domain" description="Myb-like" evidence="5">
    <location>
        <begin position="57"/>
        <end position="108"/>
    </location>
</feature>
<dbReference type="OrthoDB" id="2143914at2759"/>
<dbReference type="AlphaFoldDB" id="A0A1J4L1L5"/>
<evidence type="ECO:0000259" key="5">
    <source>
        <dbReference type="PROSITE" id="PS50090"/>
    </source>
</evidence>
<evidence type="ECO:0000313" key="7">
    <source>
        <dbReference type="EMBL" id="OHT15860.1"/>
    </source>
</evidence>
<dbReference type="GO" id="GO:0042796">
    <property type="term" value="P:snRNA transcription by RNA polymerase III"/>
    <property type="evidence" value="ECO:0007669"/>
    <property type="project" value="TreeGrafter"/>
</dbReference>
<proteinExistence type="predicted"/>
<dbReference type="GO" id="GO:0001006">
    <property type="term" value="F:RNA polymerase III type 3 promoter sequence-specific DNA binding"/>
    <property type="evidence" value="ECO:0007669"/>
    <property type="project" value="TreeGrafter"/>
</dbReference>
<keyword evidence="2" id="KW-0238">DNA-binding</keyword>
<reference evidence="7" key="1">
    <citation type="submission" date="2016-10" db="EMBL/GenBank/DDBJ databases">
        <authorList>
            <person name="Benchimol M."/>
            <person name="Almeida L.G."/>
            <person name="Vasconcelos A.T."/>
            <person name="Perreira-Neves A."/>
            <person name="Rosa I.A."/>
            <person name="Tasca T."/>
            <person name="Bogo M.R."/>
            <person name="de Souza W."/>
        </authorList>
    </citation>
    <scope>NUCLEOTIDE SEQUENCE [LARGE SCALE GENOMIC DNA]</scope>
    <source>
        <strain evidence="7">K</strain>
    </source>
</reference>